<dbReference type="KEGG" id="sdl:Sdel_1733"/>
<keyword evidence="1" id="KW-0812">Transmembrane</keyword>
<dbReference type="RefSeq" id="WP_012857498.1">
    <property type="nucleotide sequence ID" value="NC_013512.1"/>
</dbReference>
<organism evidence="2 3">
    <name type="scientific">Sulfurospirillum deleyianum (strain ATCC 51133 / DSM 6946 / 5175)</name>
    <dbReference type="NCBI Taxonomy" id="525898"/>
    <lineage>
        <taxon>Bacteria</taxon>
        <taxon>Pseudomonadati</taxon>
        <taxon>Campylobacterota</taxon>
        <taxon>Epsilonproteobacteria</taxon>
        <taxon>Campylobacterales</taxon>
        <taxon>Sulfurospirillaceae</taxon>
        <taxon>Sulfurospirillum</taxon>
    </lineage>
</organism>
<evidence type="ECO:0000313" key="3">
    <source>
        <dbReference type="Proteomes" id="UP000002222"/>
    </source>
</evidence>
<dbReference type="HOGENOM" id="CLU_189853_1_0_7"/>
<dbReference type="STRING" id="525898.Sdel_1733"/>
<reference evidence="2 3" key="2">
    <citation type="journal article" date="2010" name="Stand. Genomic Sci.">
        <title>Complete genome sequence of Sulfurospirillum deleyianum type strain (5175).</title>
        <authorList>
            <person name="Sikorski J."/>
            <person name="Lapidus A."/>
            <person name="Copeland A."/>
            <person name="Glavina Del Rio T."/>
            <person name="Nolan M."/>
            <person name="Lucas S."/>
            <person name="Chen F."/>
            <person name="Tice H."/>
            <person name="Cheng J.F."/>
            <person name="Saunders E."/>
            <person name="Bruce D."/>
            <person name="Goodwin L."/>
            <person name="Pitluck S."/>
            <person name="Ovchinnikova G."/>
            <person name="Pati A."/>
            <person name="Ivanova N."/>
            <person name="Mavromatis K."/>
            <person name="Chen A."/>
            <person name="Palaniappan K."/>
            <person name="Chain P."/>
            <person name="Land M."/>
            <person name="Hauser L."/>
            <person name="Chang Y.J."/>
            <person name="Jeffries C.D."/>
            <person name="Brettin T."/>
            <person name="Detter J.C."/>
            <person name="Han C."/>
            <person name="Rohde M."/>
            <person name="Lang E."/>
            <person name="Spring S."/>
            <person name="Goker M."/>
            <person name="Bristow J."/>
            <person name="Eisen J.A."/>
            <person name="Markowitz V."/>
            <person name="Hugenholtz P."/>
            <person name="Kyrpides N.C."/>
            <person name="Klenk H.P."/>
        </authorList>
    </citation>
    <scope>NUCLEOTIDE SEQUENCE [LARGE SCALE GENOMIC DNA]</scope>
    <source>
        <strain evidence="3">ATCC 51133 / DSM 6946 / 5175</strain>
    </source>
</reference>
<accession>D1B3S8</accession>
<keyword evidence="1" id="KW-1133">Transmembrane helix</keyword>
<dbReference type="EMBL" id="CP001816">
    <property type="protein sequence ID" value="ACZ12748.1"/>
    <property type="molecule type" value="Genomic_DNA"/>
</dbReference>
<name>D1B3S8_SULD5</name>
<evidence type="ECO:0008006" key="4">
    <source>
        <dbReference type="Google" id="ProtNLM"/>
    </source>
</evidence>
<keyword evidence="3" id="KW-1185">Reference proteome</keyword>
<evidence type="ECO:0000313" key="2">
    <source>
        <dbReference type="EMBL" id="ACZ12748.1"/>
    </source>
</evidence>
<evidence type="ECO:0000256" key="1">
    <source>
        <dbReference type="SAM" id="Phobius"/>
    </source>
</evidence>
<dbReference type="AlphaFoldDB" id="D1B3S8"/>
<reference evidence="3" key="1">
    <citation type="submission" date="2009-11" db="EMBL/GenBank/DDBJ databases">
        <title>The complete genome of Sulfurospirillum deleyianum DSM 6946.</title>
        <authorList>
            <consortium name="US DOE Joint Genome Institute (JGI-PGF)"/>
            <person name="Lucas S."/>
            <person name="Copeland A."/>
            <person name="Lapidus A."/>
            <person name="Glavina del Rio T."/>
            <person name="Dalin E."/>
            <person name="Tice H."/>
            <person name="Bruce D."/>
            <person name="Goodwin L."/>
            <person name="Pitluck S."/>
            <person name="Kyrpides N."/>
            <person name="Mavromatis K."/>
            <person name="Ivanova N."/>
            <person name="Ovchinnikova G."/>
            <person name="Munk A.C."/>
            <person name="Lu M."/>
            <person name="Brettin T."/>
            <person name="Detter J.C."/>
            <person name="Han C."/>
            <person name="Tapia R."/>
            <person name="Larimer F."/>
            <person name="Land M."/>
            <person name="Hauser L."/>
            <person name="Markowitz V."/>
            <person name="Cheng J.F."/>
            <person name="Hugenholtz P."/>
            <person name="Woyke T."/>
            <person name="Wu D."/>
            <person name="Aumann P."/>
            <person name="Schneider S."/>
            <person name="Lang E."/>
            <person name="Spring S."/>
            <person name="Klenk H.P."/>
            <person name="Eisen J.A."/>
        </authorList>
    </citation>
    <scope>NUCLEOTIDE SEQUENCE [LARGE SCALE GENOMIC DNA]</scope>
    <source>
        <strain evidence="3">ATCC 51133 / DSM 6946 / 5175</strain>
    </source>
</reference>
<keyword evidence="1" id="KW-0472">Membrane</keyword>
<proteinExistence type="predicted"/>
<feature type="transmembrane region" description="Helical" evidence="1">
    <location>
        <begin position="24"/>
        <end position="43"/>
    </location>
</feature>
<gene>
    <name evidence="2" type="ordered locus">Sdel_1733</name>
</gene>
<protein>
    <recommendedName>
        <fullName evidence="4">DUF4492 domain-containing protein</fullName>
    </recommendedName>
</protein>
<dbReference type="eggNOG" id="ENOG5032YBB">
    <property type="taxonomic scope" value="Bacteria"/>
</dbReference>
<dbReference type="InterPro" id="IPR027853">
    <property type="entry name" value="DUF4492"/>
</dbReference>
<dbReference type="Pfam" id="PF14899">
    <property type="entry name" value="DUF4492"/>
    <property type="match status" value="1"/>
</dbReference>
<dbReference type="Proteomes" id="UP000002222">
    <property type="component" value="Chromosome"/>
</dbReference>
<sequence length="71" mass="8526">MQFFRTFFSLYKEGFANLRLGKTLWKIVLLKLLIMLVVFKFFFFNTTLHSHFLDDSARSNYVLDNLIKETP</sequence>